<keyword evidence="3" id="KW-0670">Pyruvate</keyword>
<dbReference type="OrthoDB" id="9766552at2"/>
<name>A0A840S6Y5_9BURK</name>
<dbReference type="GO" id="GO:0005737">
    <property type="term" value="C:cytoplasm"/>
    <property type="evidence" value="ECO:0007669"/>
    <property type="project" value="TreeGrafter"/>
</dbReference>
<gene>
    <name evidence="3" type="ORF">HNQ51_003560</name>
</gene>
<dbReference type="Proteomes" id="UP000554837">
    <property type="component" value="Unassembled WGS sequence"/>
</dbReference>
<dbReference type="InterPro" id="IPR025286">
    <property type="entry name" value="MOFRL_assoc_dom"/>
</dbReference>
<dbReference type="InterPro" id="IPR038614">
    <property type="entry name" value="GK_N_sf"/>
</dbReference>
<feature type="domain" description="MOFRL-associated" evidence="2">
    <location>
        <begin position="11"/>
        <end position="233"/>
    </location>
</feature>
<dbReference type="RefSeq" id="WP_138855425.1">
    <property type="nucleotide sequence ID" value="NZ_CP040709.1"/>
</dbReference>
<dbReference type="AlphaFoldDB" id="A0A840S6Y5"/>
<dbReference type="GO" id="GO:0008887">
    <property type="term" value="F:glycerate kinase activity"/>
    <property type="evidence" value="ECO:0007669"/>
    <property type="project" value="InterPro"/>
</dbReference>
<dbReference type="InterPro" id="IPR039760">
    <property type="entry name" value="MOFRL_protein"/>
</dbReference>
<dbReference type="InterPro" id="IPR007835">
    <property type="entry name" value="MOFRL"/>
</dbReference>
<dbReference type="PANTHER" id="PTHR12227">
    <property type="entry name" value="GLYCERATE KINASE"/>
    <property type="match status" value="1"/>
</dbReference>
<keyword evidence="4" id="KW-1185">Reference proteome</keyword>
<accession>A0A840S6Y5</accession>
<reference evidence="3 4" key="1">
    <citation type="submission" date="2020-08" db="EMBL/GenBank/DDBJ databases">
        <title>Genomic Encyclopedia of Type Strains, Phase IV (KMG-IV): sequencing the most valuable type-strain genomes for metagenomic binning, comparative biology and taxonomic classification.</title>
        <authorList>
            <person name="Goeker M."/>
        </authorList>
    </citation>
    <scope>NUCLEOTIDE SEQUENCE [LARGE SCALE GENOMIC DNA]</scope>
    <source>
        <strain evidence="3 4">DSM 23958</strain>
    </source>
</reference>
<dbReference type="EMBL" id="JACHHO010000008">
    <property type="protein sequence ID" value="MBB5206215.1"/>
    <property type="molecule type" value="Genomic_DNA"/>
</dbReference>
<sequence length="414" mass="42634">MKTATPSFECLRQLFEAAVAAAQPARVLPTHLPAPPAGRTVVLGLGKAAWGMGAALEAAWPADQPLSGVLVAPAGSRPIALRRLRTMESAHPVPDVRSVHAAQVLLTAARGLGPQDLVIALLSGGASALATLPLPGLTLVDLQTLNTALLHSGAPIAAMNTMRKHLCALKGGRLGAACGSAAVLTLAISDIPGDRLDLIGSGPTLADPSTCAEALAWAEQYDIDLPTVARAALQSGAWETPKALPDSHRAVRIASPAQSLEAAAELAHSWGLRVEMLGDALQGEAREVGLQLAQRCQAPGLYLSGGETTVTLRHLQPGQGGRNAETLLAALLAWRDRPDIHALMADTDGIDGASPWAGATCDPSSWARAVALGLDPAAALARHNAGGFFHALGDNLLTGPTGTNVNDFRAIWVE</sequence>
<dbReference type="Pfam" id="PF05161">
    <property type="entry name" value="MOFRL"/>
    <property type="match status" value="1"/>
</dbReference>
<dbReference type="InterPro" id="IPR037035">
    <property type="entry name" value="GK-like_C_sf"/>
</dbReference>
<evidence type="ECO:0000259" key="2">
    <source>
        <dbReference type="Pfam" id="PF13660"/>
    </source>
</evidence>
<feature type="domain" description="MOFRL" evidence="1">
    <location>
        <begin position="302"/>
        <end position="407"/>
    </location>
</feature>
<evidence type="ECO:0000313" key="4">
    <source>
        <dbReference type="Proteomes" id="UP000554837"/>
    </source>
</evidence>
<proteinExistence type="predicted"/>
<dbReference type="SUPFAM" id="SSF82544">
    <property type="entry name" value="GckA/TtuD-like"/>
    <property type="match status" value="1"/>
</dbReference>
<comment type="caution">
    <text evidence="3">The sequence shown here is derived from an EMBL/GenBank/DDBJ whole genome shotgun (WGS) entry which is preliminary data.</text>
</comment>
<dbReference type="PANTHER" id="PTHR12227:SF0">
    <property type="entry name" value="GLYCERATE KINASE"/>
    <property type="match status" value="1"/>
</dbReference>
<keyword evidence="3" id="KW-0560">Oxidoreductase</keyword>
<evidence type="ECO:0000259" key="1">
    <source>
        <dbReference type="Pfam" id="PF05161"/>
    </source>
</evidence>
<dbReference type="Gene3D" id="3.40.50.10180">
    <property type="entry name" value="Glycerate kinase, MOFRL-like N-terminal domain"/>
    <property type="match status" value="1"/>
</dbReference>
<organism evidence="3 4">
    <name type="scientific">Inhella inkyongensis</name>
    <dbReference type="NCBI Taxonomy" id="392593"/>
    <lineage>
        <taxon>Bacteria</taxon>
        <taxon>Pseudomonadati</taxon>
        <taxon>Pseudomonadota</taxon>
        <taxon>Betaproteobacteria</taxon>
        <taxon>Burkholderiales</taxon>
        <taxon>Sphaerotilaceae</taxon>
        <taxon>Inhella</taxon>
    </lineage>
</organism>
<evidence type="ECO:0000313" key="3">
    <source>
        <dbReference type="EMBL" id="MBB5206215.1"/>
    </source>
</evidence>
<dbReference type="Gene3D" id="3.40.1480.10">
    <property type="entry name" value="MOFRL domain"/>
    <property type="match status" value="1"/>
</dbReference>
<protein>
    <submittedName>
        <fullName evidence="3">Hydroxypyruvate reductase</fullName>
        <ecNumber evidence="3">1.1.1.81</ecNumber>
    </submittedName>
</protein>
<dbReference type="GO" id="GO:0016618">
    <property type="term" value="F:hydroxypyruvate reductase [NAD(P)H] activity"/>
    <property type="evidence" value="ECO:0007669"/>
    <property type="project" value="UniProtKB-EC"/>
</dbReference>
<dbReference type="EC" id="1.1.1.81" evidence="3"/>
<dbReference type="Pfam" id="PF13660">
    <property type="entry name" value="DUF4147"/>
    <property type="match status" value="1"/>
</dbReference>